<dbReference type="PANTHER" id="PTHR44936:SF10">
    <property type="entry name" value="SENSOR PROTEIN RSTB"/>
    <property type="match status" value="1"/>
</dbReference>
<evidence type="ECO:0000256" key="4">
    <source>
        <dbReference type="ARBA" id="ARBA00022475"/>
    </source>
</evidence>
<evidence type="ECO:0000259" key="11">
    <source>
        <dbReference type="PROSITE" id="PS50109"/>
    </source>
</evidence>
<keyword evidence="10" id="KW-0472">Membrane</keyword>
<dbReference type="PROSITE" id="PS50109">
    <property type="entry name" value="HIS_KIN"/>
    <property type="match status" value="1"/>
</dbReference>
<gene>
    <name evidence="13" type="ORF">M9980_02855</name>
</gene>
<dbReference type="GO" id="GO:0016301">
    <property type="term" value="F:kinase activity"/>
    <property type="evidence" value="ECO:0007669"/>
    <property type="project" value="UniProtKB-KW"/>
</dbReference>
<keyword evidence="5" id="KW-0597">Phosphoprotein</keyword>
<keyword evidence="7" id="KW-0547">Nucleotide-binding</keyword>
<dbReference type="InterPro" id="IPR036890">
    <property type="entry name" value="HATPase_C_sf"/>
</dbReference>
<dbReference type="Gene3D" id="3.30.565.10">
    <property type="entry name" value="Histidine kinase-like ATPase, C-terminal domain"/>
    <property type="match status" value="1"/>
</dbReference>
<dbReference type="Pfam" id="PF00672">
    <property type="entry name" value="HAMP"/>
    <property type="match status" value="1"/>
</dbReference>
<dbReference type="Pfam" id="PF00512">
    <property type="entry name" value="HisKA"/>
    <property type="match status" value="1"/>
</dbReference>
<keyword evidence="10" id="KW-1133">Transmembrane helix</keyword>
<dbReference type="EMBL" id="CP098401">
    <property type="protein sequence ID" value="URW76187.1"/>
    <property type="molecule type" value="Genomic_DNA"/>
</dbReference>
<dbReference type="InterPro" id="IPR005467">
    <property type="entry name" value="His_kinase_dom"/>
</dbReference>
<evidence type="ECO:0000256" key="1">
    <source>
        <dbReference type="ARBA" id="ARBA00000085"/>
    </source>
</evidence>
<evidence type="ECO:0000259" key="12">
    <source>
        <dbReference type="PROSITE" id="PS50885"/>
    </source>
</evidence>
<dbReference type="Gene3D" id="6.10.340.10">
    <property type="match status" value="1"/>
</dbReference>
<dbReference type="SMART" id="SM00304">
    <property type="entry name" value="HAMP"/>
    <property type="match status" value="1"/>
</dbReference>
<dbReference type="PRINTS" id="PR00344">
    <property type="entry name" value="BCTRLSENSOR"/>
</dbReference>
<evidence type="ECO:0000256" key="5">
    <source>
        <dbReference type="ARBA" id="ARBA00022553"/>
    </source>
</evidence>
<dbReference type="SUPFAM" id="SSF55874">
    <property type="entry name" value="ATPase domain of HSP90 chaperone/DNA topoisomerase II/histidine kinase"/>
    <property type="match status" value="1"/>
</dbReference>
<dbReference type="Gene3D" id="1.10.287.130">
    <property type="match status" value="1"/>
</dbReference>
<evidence type="ECO:0000256" key="6">
    <source>
        <dbReference type="ARBA" id="ARBA00022679"/>
    </source>
</evidence>
<keyword evidence="8 13" id="KW-0418">Kinase</keyword>
<dbReference type="InterPro" id="IPR003594">
    <property type="entry name" value="HATPase_dom"/>
</dbReference>
<reference evidence="13" key="1">
    <citation type="submission" date="2022-05" db="EMBL/GenBank/DDBJ databases">
        <title>Sphingomonas sp. strain RMG20 Genome sequencing and assembly.</title>
        <authorList>
            <person name="Kim I."/>
        </authorList>
    </citation>
    <scope>NUCLEOTIDE SEQUENCE</scope>
    <source>
        <strain evidence="13">RMG20</strain>
    </source>
</reference>
<organism evidence="13 14">
    <name type="scientific">Sphingomonas donggukensis</name>
    <dbReference type="NCBI Taxonomy" id="2949093"/>
    <lineage>
        <taxon>Bacteria</taxon>
        <taxon>Pseudomonadati</taxon>
        <taxon>Pseudomonadota</taxon>
        <taxon>Alphaproteobacteria</taxon>
        <taxon>Sphingomonadales</taxon>
        <taxon>Sphingomonadaceae</taxon>
        <taxon>Sphingomonas</taxon>
    </lineage>
</organism>
<evidence type="ECO:0000313" key="13">
    <source>
        <dbReference type="EMBL" id="URW76187.1"/>
    </source>
</evidence>
<name>A0ABY4TUZ3_9SPHN</name>
<dbReference type="InterPro" id="IPR004358">
    <property type="entry name" value="Sig_transdc_His_kin-like_C"/>
</dbReference>
<dbReference type="InterPro" id="IPR003661">
    <property type="entry name" value="HisK_dim/P_dom"/>
</dbReference>
<feature type="domain" description="Histidine kinase" evidence="11">
    <location>
        <begin position="313"/>
        <end position="510"/>
    </location>
</feature>
<dbReference type="EC" id="2.7.13.3" evidence="3"/>
<dbReference type="CDD" id="cd00082">
    <property type="entry name" value="HisKA"/>
    <property type="match status" value="1"/>
</dbReference>
<dbReference type="CDD" id="cd06225">
    <property type="entry name" value="HAMP"/>
    <property type="match status" value="1"/>
</dbReference>
<comment type="subcellular location">
    <subcellularLocation>
        <location evidence="2">Cell membrane</location>
        <topology evidence="2">Multi-pass membrane protein</topology>
    </subcellularLocation>
</comment>
<dbReference type="SMART" id="SM00388">
    <property type="entry name" value="HisKA"/>
    <property type="match status" value="1"/>
</dbReference>
<dbReference type="PROSITE" id="PS50885">
    <property type="entry name" value="HAMP"/>
    <property type="match status" value="1"/>
</dbReference>
<feature type="transmembrane region" description="Helical" evidence="10">
    <location>
        <begin position="232"/>
        <end position="250"/>
    </location>
</feature>
<evidence type="ECO:0000313" key="14">
    <source>
        <dbReference type="Proteomes" id="UP001055580"/>
    </source>
</evidence>
<evidence type="ECO:0000256" key="10">
    <source>
        <dbReference type="SAM" id="Phobius"/>
    </source>
</evidence>
<feature type="domain" description="HAMP" evidence="12">
    <location>
        <begin position="252"/>
        <end position="305"/>
    </location>
</feature>
<proteinExistence type="predicted"/>
<keyword evidence="6" id="KW-0808">Transferase</keyword>
<dbReference type="SMART" id="SM00387">
    <property type="entry name" value="HATPase_c"/>
    <property type="match status" value="1"/>
</dbReference>
<keyword evidence="14" id="KW-1185">Reference proteome</keyword>
<dbReference type="InterPro" id="IPR050980">
    <property type="entry name" value="2C_sensor_his_kinase"/>
</dbReference>
<evidence type="ECO:0000256" key="8">
    <source>
        <dbReference type="ARBA" id="ARBA00022777"/>
    </source>
</evidence>
<evidence type="ECO:0000256" key="2">
    <source>
        <dbReference type="ARBA" id="ARBA00004651"/>
    </source>
</evidence>
<dbReference type="Pfam" id="PF02518">
    <property type="entry name" value="HATPase_c"/>
    <property type="match status" value="1"/>
</dbReference>
<accession>A0ABY4TUZ3</accession>
<keyword evidence="10" id="KW-0812">Transmembrane</keyword>
<sequence>MIAALKRLAKRHWPALSIRAILLATFVFVAALPGVGAVFLRVYENTLVQQTEAELTAQGAVLAAAYRAAWGAPAAPRDDPVADPPRIDLRADPVLPAAPAPVRTRPADPRAARVGAQLAPIVRDAAAMTLASTRILDAAGVVVAGRGDVGLSYAGLVEVRRAASGRPATVLRTRFDDPYNLHSPLEWLSRAVNIRVHHVQPVTADGAVIGMVMAWRSPRGLFVGIAQDGGKIAIGIVLIFATLMVLAGLLSRGIARPIRALTRASDAVARGQVSIPESPATAAIEIRELYSNFAVMAERIDARNRYLRDFATAVSHEFKTPLTGIRGALELLAEHDMGEDDRRRFLANATADTERLSRLVQRLLDLARADMADASDAHCDPAAVARQAGVPGLTVTVTGEAPRAGIAAEALATVLAVLADNSRQAGAGSVAVGIVPLGDRITLTWHDDGPGVPPGDRDRIFLPFFTDRREQGGTGIGLAIARSLLSASGGTIGLTPSATGAAFAIDLPVA</sequence>
<keyword evidence="9" id="KW-0067">ATP-binding</keyword>
<comment type="catalytic activity">
    <reaction evidence="1">
        <text>ATP + protein L-histidine = ADP + protein N-phospho-L-histidine.</text>
        <dbReference type="EC" id="2.7.13.3"/>
    </reaction>
</comment>
<evidence type="ECO:0000256" key="7">
    <source>
        <dbReference type="ARBA" id="ARBA00022741"/>
    </source>
</evidence>
<dbReference type="PANTHER" id="PTHR44936">
    <property type="entry name" value="SENSOR PROTEIN CREC"/>
    <property type="match status" value="1"/>
</dbReference>
<evidence type="ECO:0000256" key="3">
    <source>
        <dbReference type="ARBA" id="ARBA00012438"/>
    </source>
</evidence>
<protein>
    <recommendedName>
        <fullName evidence="3">histidine kinase</fullName>
        <ecNumber evidence="3">2.7.13.3</ecNumber>
    </recommendedName>
</protein>
<dbReference type="InterPro" id="IPR036097">
    <property type="entry name" value="HisK_dim/P_sf"/>
</dbReference>
<dbReference type="InterPro" id="IPR003660">
    <property type="entry name" value="HAMP_dom"/>
</dbReference>
<evidence type="ECO:0000256" key="9">
    <source>
        <dbReference type="ARBA" id="ARBA00022840"/>
    </source>
</evidence>
<keyword evidence="4" id="KW-1003">Cell membrane</keyword>
<dbReference type="RefSeq" id="WP_250753126.1">
    <property type="nucleotide sequence ID" value="NZ_CP098401.1"/>
</dbReference>
<dbReference type="SUPFAM" id="SSF47384">
    <property type="entry name" value="Homodimeric domain of signal transducing histidine kinase"/>
    <property type="match status" value="1"/>
</dbReference>
<dbReference type="Proteomes" id="UP001055580">
    <property type="component" value="Chromosome"/>
</dbReference>